<dbReference type="GO" id="GO:0015012">
    <property type="term" value="P:heparan sulfate proteoglycan biosynthetic process"/>
    <property type="evidence" value="ECO:0007669"/>
    <property type="project" value="TreeGrafter"/>
</dbReference>
<dbReference type="GO" id="GO:0016020">
    <property type="term" value="C:membrane"/>
    <property type="evidence" value="ECO:0007669"/>
    <property type="project" value="InterPro"/>
</dbReference>
<evidence type="ECO:0000313" key="16">
    <source>
        <dbReference type="Proteomes" id="UP000651668"/>
    </source>
</evidence>
<dbReference type="InterPro" id="IPR043538">
    <property type="entry name" value="XYLT"/>
</dbReference>
<evidence type="ECO:0000256" key="1">
    <source>
        <dbReference type="ARBA" id="ARBA00004323"/>
    </source>
</evidence>
<keyword evidence="11" id="KW-0472">Membrane</keyword>
<evidence type="ECO:0000256" key="9">
    <source>
        <dbReference type="ARBA" id="ARBA00022989"/>
    </source>
</evidence>
<keyword evidence="4 15" id="KW-0808">Transferase</keyword>
<keyword evidence="16" id="KW-1185">Reference proteome</keyword>
<evidence type="ECO:0000256" key="13">
    <source>
        <dbReference type="ARBA" id="ARBA00023180"/>
    </source>
</evidence>
<dbReference type="PANTHER" id="PTHR46025">
    <property type="entry name" value="XYLOSYLTRANSFERASE OXT"/>
    <property type="match status" value="1"/>
</dbReference>
<dbReference type="Pfam" id="PF02485">
    <property type="entry name" value="Branch"/>
    <property type="match status" value="1"/>
</dbReference>
<keyword evidence="12" id="KW-1015">Disulfide bond</keyword>
<keyword evidence="6" id="KW-0479">Metal-binding</keyword>
<evidence type="ECO:0000256" key="7">
    <source>
        <dbReference type="ARBA" id="ARBA00022824"/>
    </source>
</evidence>
<evidence type="ECO:0000256" key="8">
    <source>
        <dbReference type="ARBA" id="ARBA00022968"/>
    </source>
</evidence>
<keyword evidence="8" id="KW-0735">Signal-anchor</keyword>
<evidence type="ECO:0000256" key="4">
    <source>
        <dbReference type="ARBA" id="ARBA00022679"/>
    </source>
</evidence>
<dbReference type="RefSeq" id="WP_188626898.1">
    <property type="nucleotide sequence ID" value="NZ_BMIL01000006.1"/>
</dbReference>
<reference evidence="15" key="2">
    <citation type="submission" date="2020-09" db="EMBL/GenBank/DDBJ databases">
        <authorList>
            <person name="Sun Q."/>
            <person name="Zhou Y."/>
        </authorList>
    </citation>
    <scope>NUCLEOTIDE SEQUENCE</scope>
    <source>
        <strain evidence="15">CGMCC 1.15343</strain>
    </source>
</reference>
<dbReference type="Proteomes" id="UP000651668">
    <property type="component" value="Unassembled WGS sequence"/>
</dbReference>
<keyword evidence="7" id="KW-0256">Endoplasmic reticulum</keyword>
<keyword evidence="5" id="KW-0812">Transmembrane</keyword>
<name>A0A916XED0_9SPHI</name>
<reference evidence="15" key="1">
    <citation type="journal article" date="2014" name="Int. J. Syst. Evol. Microbiol.">
        <title>Complete genome sequence of Corynebacterium casei LMG S-19264T (=DSM 44701T), isolated from a smear-ripened cheese.</title>
        <authorList>
            <consortium name="US DOE Joint Genome Institute (JGI-PGF)"/>
            <person name="Walter F."/>
            <person name="Albersmeier A."/>
            <person name="Kalinowski J."/>
            <person name="Ruckert C."/>
        </authorList>
    </citation>
    <scope>NUCLEOTIDE SEQUENCE</scope>
    <source>
        <strain evidence="15">CGMCC 1.15343</strain>
    </source>
</reference>
<keyword evidence="13" id="KW-0325">Glycoprotein</keyword>
<evidence type="ECO:0000256" key="6">
    <source>
        <dbReference type="ARBA" id="ARBA00022723"/>
    </source>
</evidence>
<evidence type="ECO:0000256" key="11">
    <source>
        <dbReference type="ARBA" id="ARBA00023136"/>
    </source>
</evidence>
<keyword evidence="10" id="KW-0333">Golgi apparatus</keyword>
<keyword evidence="3" id="KW-0328">Glycosyltransferase</keyword>
<protein>
    <recommendedName>
        <fullName evidence="14">Peptide O-xylosyltransferase</fullName>
    </recommendedName>
</protein>
<comment type="caution">
    <text evidence="15">The sequence shown here is derived from an EMBL/GenBank/DDBJ whole genome shotgun (WGS) entry which is preliminary data.</text>
</comment>
<evidence type="ECO:0000256" key="3">
    <source>
        <dbReference type="ARBA" id="ARBA00022676"/>
    </source>
</evidence>
<keyword evidence="9" id="KW-1133">Transmembrane helix</keyword>
<dbReference type="AlphaFoldDB" id="A0A916XED0"/>
<accession>A0A916XED0</accession>
<gene>
    <name evidence="15" type="ORF">GCM10011387_21480</name>
</gene>
<dbReference type="GO" id="GO:0046872">
    <property type="term" value="F:metal ion binding"/>
    <property type="evidence" value="ECO:0007669"/>
    <property type="project" value="UniProtKB-KW"/>
</dbReference>
<dbReference type="PANTHER" id="PTHR46025:SF3">
    <property type="entry name" value="XYLOSYLTRANSFERASE OXT"/>
    <property type="match status" value="1"/>
</dbReference>
<proteinExistence type="predicted"/>
<evidence type="ECO:0000256" key="2">
    <source>
        <dbReference type="ARBA" id="ARBA00004648"/>
    </source>
</evidence>
<dbReference type="EMBL" id="BMIL01000006">
    <property type="protein sequence ID" value="GGC67748.1"/>
    <property type="molecule type" value="Genomic_DNA"/>
</dbReference>
<evidence type="ECO:0000256" key="5">
    <source>
        <dbReference type="ARBA" id="ARBA00022692"/>
    </source>
</evidence>
<evidence type="ECO:0000256" key="12">
    <source>
        <dbReference type="ARBA" id="ARBA00023157"/>
    </source>
</evidence>
<comment type="subcellular location">
    <subcellularLocation>
        <location evidence="2">Endoplasmic reticulum membrane</location>
        <topology evidence="2">Single-pass type II membrane protein</topology>
    </subcellularLocation>
    <subcellularLocation>
        <location evidence="1">Golgi apparatus membrane</location>
        <topology evidence="1">Single-pass type II membrane protein</topology>
    </subcellularLocation>
</comment>
<dbReference type="InterPro" id="IPR003406">
    <property type="entry name" value="Glyco_trans_14"/>
</dbReference>
<sequence>MRVAHLIIVHKGPTQVLRLLQRLQHPSFDLFVHVDGKVAIEHFKSLKNEADFMFIKNRVACHWGGNSVLTSILNSVQEILNSGEKYDFVNVISGQDYPLMSPEKMLAFFNANRKTNFISFDDSPHSEWWKLARDRYEKYHFTDLNFKGKYMLQKIANTILPKRKFPHYTTLYGGTKSSWWTVTSDCASYIVNTLEENPRLKRFLKYVWCTDEFVVATIIMNSHFKDRTVNDNLRYIDWSEQNPSPKTLTINDLNKISASRMMFARKFDVEVDTSVLDILDQNLY</sequence>
<evidence type="ECO:0000313" key="15">
    <source>
        <dbReference type="EMBL" id="GGC67748.1"/>
    </source>
</evidence>
<dbReference type="GO" id="GO:0030158">
    <property type="term" value="F:protein xylosyltransferase activity"/>
    <property type="evidence" value="ECO:0007669"/>
    <property type="project" value="InterPro"/>
</dbReference>
<organism evidence="15 16">
    <name type="scientific">Pedobacter quisquiliarum</name>
    <dbReference type="NCBI Taxonomy" id="1834438"/>
    <lineage>
        <taxon>Bacteria</taxon>
        <taxon>Pseudomonadati</taxon>
        <taxon>Bacteroidota</taxon>
        <taxon>Sphingobacteriia</taxon>
        <taxon>Sphingobacteriales</taxon>
        <taxon>Sphingobacteriaceae</taxon>
        <taxon>Pedobacter</taxon>
    </lineage>
</organism>
<evidence type="ECO:0000256" key="10">
    <source>
        <dbReference type="ARBA" id="ARBA00023034"/>
    </source>
</evidence>
<evidence type="ECO:0000256" key="14">
    <source>
        <dbReference type="ARBA" id="ARBA00042865"/>
    </source>
</evidence>
<dbReference type="GO" id="GO:0050650">
    <property type="term" value="P:chondroitin sulfate proteoglycan biosynthetic process"/>
    <property type="evidence" value="ECO:0007669"/>
    <property type="project" value="TreeGrafter"/>
</dbReference>